<evidence type="ECO:0000256" key="1">
    <source>
        <dbReference type="ARBA" id="ARBA00004294"/>
    </source>
</evidence>
<dbReference type="CDD" id="cd07306">
    <property type="entry name" value="Porin3_VDAC"/>
    <property type="match status" value="1"/>
</dbReference>
<comment type="subcellular location">
    <subcellularLocation>
        <location evidence="1">Mitochondrion outer membrane</location>
    </subcellularLocation>
</comment>
<dbReference type="InterPro" id="IPR001925">
    <property type="entry name" value="Porin_Euk"/>
</dbReference>
<dbReference type="Gene3D" id="2.40.160.10">
    <property type="entry name" value="Porin"/>
    <property type="match status" value="1"/>
</dbReference>
<dbReference type="InterPro" id="IPR023614">
    <property type="entry name" value="Porin_dom_sf"/>
</dbReference>
<proteinExistence type="inferred from homology"/>
<dbReference type="EMBL" id="MVBO01000128">
    <property type="protein sequence ID" value="OZJ02746.1"/>
    <property type="molecule type" value="Genomic_DNA"/>
</dbReference>
<evidence type="ECO:0000256" key="7">
    <source>
        <dbReference type="ARBA" id="ARBA00023065"/>
    </source>
</evidence>
<evidence type="ECO:0000256" key="2">
    <source>
        <dbReference type="ARBA" id="ARBA00007780"/>
    </source>
</evidence>
<evidence type="ECO:0000313" key="12">
    <source>
        <dbReference type="Proteomes" id="UP000242875"/>
    </source>
</evidence>
<evidence type="ECO:0000256" key="8">
    <source>
        <dbReference type="ARBA" id="ARBA00023114"/>
    </source>
</evidence>
<comment type="similarity">
    <text evidence="2">Belongs to the eukaryotic mitochondrial porin family.</text>
</comment>
<reference evidence="11 12" key="1">
    <citation type="journal article" date="2017" name="Mycologia">
        <title>Bifiguratus adelaidae, gen. et sp. nov., a new member of Mucoromycotina in endophytic and soil-dwelling habitats.</title>
        <authorList>
            <person name="Torres-Cruz T.J."/>
            <person name="Billingsley Tobias T.L."/>
            <person name="Almatruk M."/>
            <person name="Hesse C."/>
            <person name="Kuske C.R."/>
            <person name="Desiro A."/>
            <person name="Benucci G.M."/>
            <person name="Bonito G."/>
            <person name="Stajich J.E."/>
            <person name="Dunlap C."/>
            <person name="Arnold A.E."/>
            <person name="Porras-Alfaro A."/>
        </authorList>
    </citation>
    <scope>NUCLEOTIDE SEQUENCE [LARGE SCALE GENOMIC DNA]</scope>
    <source>
        <strain evidence="11 12">AZ0501</strain>
    </source>
</reference>
<keyword evidence="9" id="KW-0496">Mitochondrion</keyword>
<dbReference type="FunFam" id="2.40.160.10:FF:000012">
    <property type="entry name" value="Voltage-dependent anion-selective channel"/>
    <property type="match status" value="1"/>
</dbReference>
<keyword evidence="10" id="KW-0472">Membrane</keyword>
<dbReference type="PANTHER" id="PTHR11743">
    <property type="entry name" value="VOLTAGE-DEPENDENT ANION-SELECTIVE CHANNEL"/>
    <property type="match status" value="1"/>
</dbReference>
<keyword evidence="4" id="KW-1134">Transmembrane beta strand</keyword>
<evidence type="ECO:0000256" key="9">
    <source>
        <dbReference type="ARBA" id="ARBA00023128"/>
    </source>
</evidence>
<sequence length="282" mass="30241">MAIPIPYNDIGKLSRDLLSKDFTTSGTRLEVKTTAPNGVTFKLGGSQDAKSGFIYGDLETKYTDRSKGVSITETWTTRGQLFGKIELDNNLAKGLKLDLTTSLSPATGLKNAAVGITYRQPNLHSVAHVDLLKSHVSVDTVIGHQGLLLGAEVGYDLPSGQVTRYNSAIGYSTPDYAVALHATSALTIFSVSFFHRLDKDTEAGGRVLYDSKADQMALEVGAKYRVSPDAILKAKVNNLGVLALGFTQLLRPGVKINLGSMIDTARIGEVGPKMGLSFTFEN</sequence>
<dbReference type="InterPro" id="IPR027246">
    <property type="entry name" value="Porin_Euk/Tom40"/>
</dbReference>
<evidence type="ECO:0000256" key="3">
    <source>
        <dbReference type="ARBA" id="ARBA00022448"/>
    </source>
</evidence>
<evidence type="ECO:0000256" key="10">
    <source>
        <dbReference type="ARBA" id="ARBA00023136"/>
    </source>
</evidence>
<evidence type="ECO:0000256" key="6">
    <source>
        <dbReference type="ARBA" id="ARBA00022787"/>
    </source>
</evidence>
<dbReference type="GO" id="GO:0015288">
    <property type="term" value="F:porin activity"/>
    <property type="evidence" value="ECO:0007669"/>
    <property type="project" value="UniProtKB-KW"/>
</dbReference>
<gene>
    <name evidence="11" type="ORF">BZG36_04668</name>
</gene>
<dbReference type="Proteomes" id="UP000242875">
    <property type="component" value="Unassembled WGS sequence"/>
</dbReference>
<dbReference type="PRINTS" id="PR00185">
    <property type="entry name" value="EUKARYTPORIN"/>
</dbReference>
<keyword evidence="3" id="KW-0813">Transport</keyword>
<keyword evidence="8" id="KW-0626">Porin</keyword>
<accession>A0A261XWJ6</accession>
<name>A0A261XWJ6_9FUNG</name>
<dbReference type="GO" id="GO:0005741">
    <property type="term" value="C:mitochondrial outer membrane"/>
    <property type="evidence" value="ECO:0007669"/>
    <property type="project" value="UniProtKB-SubCell"/>
</dbReference>
<comment type="caution">
    <text evidence="11">The sequence shown here is derived from an EMBL/GenBank/DDBJ whole genome shotgun (WGS) entry which is preliminary data.</text>
</comment>
<dbReference type="Pfam" id="PF01459">
    <property type="entry name" value="Porin_3"/>
    <property type="match status" value="1"/>
</dbReference>
<evidence type="ECO:0000256" key="4">
    <source>
        <dbReference type="ARBA" id="ARBA00022452"/>
    </source>
</evidence>
<evidence type="ECO:0008006" key="13">
    <source>
        <dbReference type="Google" id="ProtNLM"/>
    </source>
</evidence>
<keyword evidence="5" id="KW-0812">Transmembrane</keyword>
<dbReference type="OrthoDB" id="7827681at2759"/>
<keyword evidence="12" id="KW-1185">Reference proteome</keyword>
<dbReference type="GO" id="GO:0046930">
    <property type="term" value="C:pore complex"/>
    <property type="evidence" value="ECO:0007669"/>
    <property type="project" value="UniProtKB-KW"/>
</dbReference>
<dbReference type="AlphaFoldDB" id="A0A261XWJ6"/>
<dbReference type="PANTHER" id="PTHR11743:SF70">
    <property type="entry name" value="GH26960P-RELATED"/>
    <property type="match status" value="1"/>
</dbReference>
<evidence type="ECO:0000256" key="5">
    <source>
        <dbReference type="ARBA" id="ARBA00022692"/>
    </source>
</evidence>
<protein>
    <recommendedName>
        <fullName evidence="13">Mitochondrial outer membrane protein porin</fullName>
    </recommendedName>
</protein>
<evidence type="ECO:0000313" key="11">
    <source>
        <dbReference type="EMBL" id="OZJ02746.1"/>
    </source>
</evidence>
<keyword evidence="6" id="KW-1000">Mitochondrion outer membrane</keyword>
<dbReference type="GO" id="GO:0008308">
    <property type="term" value="F:voltage-gated monoatomic anion channel activity"/>
    <property type="evidence" value="ECO:0007669"/>
    <property type="project" value="InterPro"/>
</dbReference>
<organism evidence="11 12">
    <name type="scientific">Bifiguratus adelaidae</name>
    <dbReference type="NCBI Taxonomy" id="1938954"/>
    <lineage>
        <taxon>Eukaryota</taxon>
        <taxon>Fungi</taxon>
        <taxon>Fungi incertae sedis</taxon>
        <taxon>Mucoromycota</taxon>
        <taxon>Mucoromycotina</taxon>
        <taxon>Endogonomycetes</taxon>
        <taxon>Endogonales</taxon>
        <taxon>Endogonales incertae sedis</taxon>
        <taxon>Bifiguratus</taxon>
    </lineage>
</organism>
<keyword evidence="7" id="KW-0406">Ion transport</keyword>